<dbReference type="SMART" id="SM00987">
    <property type="entry name" value="UreE_C"/>
    <property type="match status" value="1"/>
</dbReference>
<gene>
    <name evidence="3" type="ORF">NCTC10296_02280</name>
</gene>
<dbReference type="GO" id="GO:0016798">
    <property type="term" value="F:hydrolase activity, acting on glycosyl bonds"/>
    <property type="evidence" value="ECO:0007669"/>
    <property type="project" value="UniProtKB-KW"/>
</dbReference>
<reference evidence="3 4" key="1">
    <citation type="submission" date="2018-12" db="EMBL/GenBank/DDBJ databases">
        <authorList>
            <consortium name="Pathogen Informatics"/>
        </authorList>
    </citation>
    <scope>NUCLEOTIDE SEQUENCE [LARGE SCALE GENOMIC DNA]</scope>
    <source>
        <strain evidence="3 4">NCTC10296</strain>
    </source>
</reference>
<dbReference type="Gene3D" id="3.40.470.10">
    <property type="entry name" value="Uracil-DNA glycosylase-like domain"/>
    <property type="match status" value="1"/>
</dbReference>
<dbReference type="SUPFAM" id="SSF52141">
    <property type="entry name" value="Uracil-DNA glycosylase-like"/>
    <property type="match status" value="1"/>
</dbReference>
<dbReference type="KEGG" id="nci:NCTC10296_02280"/>
<feature type="compositionally biased region" description="Basic and acidic residues" evidence="1">
    <location>
        <begin position="100"/>
        <end position="110"/>
    </location>
</feature>
<dbReference type="STRING" id="493.BWD07_09060"/>
<dbReference type="Pfam" id="PF03167">
    <property type="entry name" value="UDG"/>
    <property type="match status" value="1"/>
</dbReference>
<dbReference type="Proteomes" id="UP000279284">
    <property type="component" value="Chromosome"/>
</dbReference>
<accession>A0A1X3CVF9</accession>
<evidence type="ECO:0000313" key="4">
    <source>
        <dbReference type="Proteomes" id="UP000279284"/>
    </source>
</evidence>
<evidence type="ECO:0000313" key="3">
    <source>
        <dbReference type="EMBL" id="VEF03364.1"/>
    </source>
</evidence>
<dbReference type="RefSeq" id="WP_085417113.1">
    <property type="nucleotide sequence ID" value="NZ_CAUJPY010000023.1"/>
</dbReference>
<dbReference type="SMART" id="SM00986">
    <property type="entry name" value="UDG"/>
    <property type="match status" value="1"/>
</dbReference>
<evidence type="ECO:0000259" key="2">
    <source>
        <dbReference type="SMART" id="SM00986"/>
    </source>
</evidence>
<keyword evidence="3" id="KW-0326">Glycosidase</keyword>
<keyword evidence="4" id="KW-1185">Reference proteome</keyword>
<feature type="domain" description="Uracil-DNA glycosylase-like" evidence="2">
    <location>
        <begin position="133"/>
        <end position="270"/>
    </location>
</feature>
<dbReference type="AlphaFoldDB" id="A0A1X3CVF9"/>
<evidence type="ECO:0000256" key="1">
    <source>
        <dbReference type="SAM" id="MobiDB-lite"/>
    </source>
</evidence>
<protein>
    <submittedName>
        <fullName evidence="3">Putative uracil-DNA glycosylase, family 4</fullName>
        <ecNumber evidence="3">3.2.2.-</ecNumber>
    </submittedName>
</protein>
<dbReference type="EMBL" id="LR134313">
    <property type="protein sequence ID" value="VEF03364.1"/>
    <property type="molecule type" value="Genomic_DNA"/>
</dbReference>
<dbReference type="InterPro" id="IPR036895">
    <property type="entry name" value="Uracil-DNA_glycosylase-like_sf"/>
</dbReference>
<dbReference type="OrthoDB" id="5290748at2"/>
<organism evidence="3 4">
    <name type="scientific">Neisseria canis</name>
    <dbReference type="NCBI Taxonomy" id="493"/>
    <lineage>
        <taxon>Bacteria</taxon>
        <taxon>Pseudomonadati</taxon>
        <taxon>Pseudomonadota</taxon>
        <taxon>Betaproteobacteria</taxon>
        <taxon>Neisseriales</taxon>
        <taxon>Neisseriaceae</taxon>
        <taxon>Neisseria</taxon>
    </lineage>
</organism>
<name>A0A1X3CVF9_9NEIS</name>
<proteinExistence type="predicted"/>
<feature type="region of interest" description="Disordered" evidence="1">
    <location>
        <begin position="100"/>
        <end position="132"/>
    </location>
</feature>
<dbReference type="InterPro" id="IPR005122">
    <property type="entry name" value="Uracil-DNA_glycosylase-like"/>
</dbReference>
<sequence length="277" mass="29699">MLSSRYLHLHEALGLGPMWLKRGAVVLPAESEQAGVVEAVKTAALPQVPKQVAAPEKAVAKPVPQAARPVPPEPAAPAVPISGAHAATLASLGLKTLRQKEREAAAEEAAKQVVPAEPQPDPDNTVARHKQRLSETVRPAKLMIVSICPSPEDNIAGRLFSGKVGELLANMLAAIGMDMQQTHPTSWLDATEFNPNPDAAKLARALPRIRAELELAGPQAVLFLGQFFTAPEQADTMAELCGGLPVFTVPHPARLLRHPLQKAEAWVELKRLREVLK</sequence>
<keyword evidence="3" id="KW-0378">Hydrolase</keyword>
<dbReference type="EC" id="3.2.2.-" evidence="3"/>